<keyword evidence="2" id="KW-1185">Reference proteome</keyword>
<accession>A0A2Z4INS4</accession>
<proteinExistence type="predicted"/>
<protein>
    <submittedName>
        <fullName evidence="1">Uncharacterized protein</fullName>
    </submittedName>
</protein>
<organism evidence="1 2">
    <name type="scientific">Echinicola strongylocentroti</name>
    <dbReference type="NCBI Taxonomy" id="1795355"/>
    <lineage>
        <taxon>Bacteria</taxon>
        <taxon>Pseudomonadati</taxon>
        <taxon>Bacteroidota</taxon>
        <taxon>Cytophagia</taxon>
        <taxon>Cytophagales</taxon>
        <taxon>Cyclobacteriaceae</taxon>
        <taxon>Echinicola</taxon>
    </lineage>
</organism>
<reference evidence="1 2" key="1">
    <citation type="submission" date="2018-06" db="EMBL/GenBank/DDBJ databases">
        <title>Echinicola strongylocentroti sp. nov., isolated from a sea urchin Strongylocentrotus intermedius.</title>
        <authorList>
            <person name="Bae S.S."/>
        </authorList>
    </citation>
    <scope>NUCLEOTIDE SEQUENCE [LARGE SCALE GENOMIC DNA]</scope>
    <source>
        <strain evidence="1 2">MEBiC08714</strain>
    </source>
</reference>
<evidence type="ECO:0000313" key="2">
    <source>
        <dbReference type="Proteomes" id="UP000248688"/>
    </source>
</evidence>
<evidence type="ECO:0000313" key="1">
    <source>
        <dbReference type="EMBL" id="AWW32409.1"/>
    </source>
</evidence>
<dbReference type="AlphaFoldDB" id="A0A2Z4INS4"/>
<gene>
    <name evidence="1" type="ORF">DN752_20940</name>
</gene>
<sequence length="63" mass="7370">MADIKANRVAYHICEDEVVKRQIAWTVYTDLKFQMRLTAYLASFVTDNDLEQFLLSQNLTIKS</sequence>
<dbReference type="KEGG" id="est:DN752_20940"/>
<dbReference type="Proteomes" id="UP000248688">
    <property type="component" value="Chromosome"/>
</dbReference>
<dbReference type="EMBL" id="CP030041">
    <property type="protein sequence ID" value="AWW32409.1"/>
    <property type="molecule type" value="Genomic_DNA"/>
</dbReference>
<name>A0A2Z4INS4_9BACT</name>